<dbReference type="EMBL" id="JAMKFB020000001">
    <property type="protein sequence ID" value="KAL0202363.1"/>
    <property type="molecule type" value="Genomic_DNA"/>
</dbReference>
<gene>
    <name evidence="5" type="ORF">M9458_000381</name>
</gene>
<feature type="non-terminal residue" evidence="5">
    <location>
        <position position="356"/>
    </location>
</feature>
<evidence type="ECO:0000256" key="3">
    <source>
        <dbReference type="SAM" id="MobiDB-lite"/>
    </source>
</evidence>
<evidence type="ECO:0000259" key="4">
    <source>
        <dbReference type="PROSITE" id="PS50878"/>
    </source>
</evidence>
<dbReference type="GO" id="GO:0004523">
    <property type="term" value="F:RNA-DNA hybrid ribonuclease activity"/>
    <property type="evidence" value="ECO:0007669"/>
    <property type="project" value="UniProtKB-EC"/>
</dbReference>
<feature type="non-terminal residue" evidence="5">
    <location>
        <position position="1"/>
    </location>
</feature>
<sequence>QGDWFTTVDLQDAYFHIPIHKDHKKYLRFYFQGNAYEYNVLPFGLSLAPRTFTKCMDAALIPLRRQGLRIANYLDDWEQHKDGPSPLAEIGADTEQQKELSHSHKGSDIPRLDFELEYNESISDSTEAVNFLKKEQVTVMLGRRLLGLMAAASQVVPLGSLHMRPLQRWLAKYKASPYENGQRMIPRDQDCLPAVKWWLSTPGLKEGVKETITTDASQAGWGAVWRGNPVQGKWDAPWIGVHVNLLELEAVFRALIHFLPQLQEKQVIVRSDSTSVVSYINHQGGEGPGSPVMGTCSRGVPKGCTLAGRGQCSSRPLVKGRSQARRMATSPSSGTGHLALFREGQSRSFCYSGNHT</sequence>
<dbReference type="AlphaFoldDB" id="A0ABD0RVD2"/>
<dbReference type="SUPFAM" id="SSF56672">
    <property type="entry name" value="DNA/RNA polymerases"/>
    <property type="match status" value="1"/>
</dbReference>
<dbReference type="CDD" id="cd03714">
    <property type="entry name" value="RT_DIRS1"/>
    <property type="match status" value="1"/>
</dbReference>
<evidence type="ECO:0000256" key="2">
    <source>
        <dbReference type="ARBA" id="ARBA00012180"/>
    </source>
</evidence>
<reference evidence="5 6" key="1">
    <citation type="submission" date="2024-05" db="EMBL/GenBank/DDBJ databases">
        <title>Genome sequencing and assembly of Indian major carp, Cirrhinus mrigala (Hamilton, 1822).</title>
        <authorList>
            <person name="Mohindra V."/>
            <person name="Chowdhury L.M."/>
            <person name="Lal K."/>
            <person name="Jena J.K."/>
        </authorList>
    </citation>
    <scope>NUCLEOTIDE SEQUENCE [LARGE SCALE GENOMIC DNA]</scope>
    <source>
        <strain evidence="5">CM1030</strain>
        <tissue evidence="5">Blood</tissue>
    </source>
</reference>
<evidence type="ECO:0000256" key="1">
    <source>
        <dbReference type="ARBA" id="ARBA00010879"/>
    </source>
</evidence>
<keyword evidence="6" id="KW-1185">Reference proteome</keyword>
<feature type="compositionally biased region" description="Basic and acidic residues" evidence="3">
    <location>
        <begin position="95"/>
        <end position="107"/>
    </location>
</feature>
<dbReference type="PANTHER" id="PTHR33050">
    <property type="entry name" value="REVERSE TRANSCRIPTASE DOMAIN-CONTAINING PROTEIN"/>
    <property type="match status" value="1"/>
</dbReference>
<dbReference type="InterPro" id="IPR043502">
    <property type="entry name" value="DNA/RNA_pol_sf"/>
</dbReference>
<protein>
    <recommendedName>
        <fullName evidence="2">ribonuclease H</fullName>
        <ecNumber evidence="2">3.1.26.4</ecNumber>
    </recommendedName>
</protein>
<dbReference type="PROSITE" id="PS50878">
    <property type="entry name" value="RT_POL"/>
    <property type="match status" value="1"/>
</dbReference>
<dbReference type="Gene3D" id="3.30.70.270">
    <property type="match status" value="1"/>
</dbReference>
<organism evidence="5 6">
    <name type="scientific">Cirrhinus mrigala</name>
    <name type="common">Mrigala</name>
    <dbReference type="NCBI Taxonomy" id="683832"/>
    <lineage>
        <taxon>Eukaryota</taxon>
        <taxon>Metazoa</taxon>
        <taxon>Chordata</taxon>
        <taxon>Craniata</taxon>
        <taxon>Vertebrata</taxon>
        <taxon>Euteleostomi</taxon>
        <taxon>Actinopterygii</taxon>
        <taxon>Neopterygii</taxon>
        <taxon>Teleostei</taxon>
        <taxon>Ostariophysi</taxon>
        <taxon>Cypriniformes</taxon>
        <taxon>Cyprinidae</taxon>
        <taxon>Labeoninae</taxon>
        <taxon>Labeonini</taxon>
        <taxon>Cirrhinus</taxon>
    </lineage>
</organism>
<dbReference type="CDD" id="cd09275">
    <property type="entry name" value="RNase_HI_RT_DIRS1"/>
    <property type="match status" value="1"/>
</dbReference>
<proteinExistence type="inferred from homology"/>
<dbReference type="Pfam" id="PF00078">
    <property type="entry name" value="RVT_1"/>
    <property type="match status" value="1"/>
</dbReference>
<dbReference type="InterPro" id="IPR052055">
    <property type="entry name" value="Hepadnavirus_pol/RT"/>
</dbReference>
<feature type="domain" description="Reverse transcriptase" evidence="4">
    <location>
        <begin position="1"/>
        <end position="145"/>
    </location>
</feature>
<evidence type="ECO:0000313" key="6">
    <source>
        <dbReference type="Proteomes" id="UP001529510"/>
    </source>
</evidence>
<name>A0ABD0RVD2_CIRMR</name>
<comment type="caution">
    <text evidence="5">The sequence shown here is derived from an EMBL/GenBank/DDBJ whole genome shotgun (WGS) entry which is preliminary data.</text>
</comment>
<dbReference type="PANTHER" id="PTHR33050:SF7">
    <property type="entry name" value="RIBONUCLEASE H"/>
    <property type="match status" value="1"/>
</dbReference>
<dbReference type="EC" id="3.1.26.4" evidence="2"/>
<dbReference type="Gene3D" id="3.10.10.10">
    <property type="entry name" value="HIV Type 1 Reverse Transcriptase, subunit A, domain 1"/>
    <property type="match status" value="1"/>
</dbReference>
<dbReference type="InterPro" id="IPR043128">
    <property type="entry name" value="Rev_trsase/Diguanyl_cyclase"/>
</dbReference>
<comment type="similarity">
    <text evidence="1">Belongs to the beta type-B retroviral polymerase family. HERV class-II K(HML-2) pol subfamily.</text>
</comment>
<evidence type="ECO:0000313" key="5">
    <source>
        <dbReference type="EMBL" id="KAL0202363.1"/>
    </source>
</evidence>
<dbReference type="Proteomes" id="UP001529510">
    <property type="component" value="Unassembled WGS sequence"/>
</dbReference>
<dbReference type="InterPro" id="IPR000477">
    <property type="entry name" value="RT_dom"/>
</dbReference>
<accession>A0ABD0RVD2</accession>
<feature type="region of interest" description="Disordered" evidence="3">
    <location>
        <begin position="84"/>
        <end position="107"/>
    </location>
</feature>